<sequence length="110" mass="12568">MRTVPGIVADAPVVRGPAPKPRVARSWTSVRNWPDPRRLAGTAPGRRTWQWRTTEDFGDLQPGAEQAHHDLRSSRPDRHVQRSGRDLFFRLGIVVVPEQHLGPSLRNHEW</sequence>
<comment type="caution">
    <text evidence="2">The sequence shown here is derived from an EMBL/GenBank/DDBJ whole genome shotgun (WGS) entry which is preliminary data.</text>
</comment>
<gene>
    <name evidence="2" type="ORF">Sspor_77980</name>
</gene>
<dbReference type="Proteomes" id="UP000608522">
    <property type="component" value="Unassembled WGS sequence"/>
</dbReference>
<feature type="compositionally biased region" description="Basic and acidic residues" evidence="1">
    <location>
        <begin position="66"/>
        <end position="79"/>
    </location>
</feature>
<name>A0ABQ3TPI0_9ACTN</name>
<feature type="region of interest" description="Disordered" evidence="1">
    <location>
        <begin position="59"/>
        <end position="79"/>
    </location>
</feature>
<feature type="region of interest" description="Disordered" evidence="1">
    <location>
        <begin position="1"/>
        <end position="26"/>
    </location>
</feature>
<accession>A0ABQ3TPI0</accession>
<evidence type="ECO:0000313" key="2">
    <source>
        <dbReference type="EMBL" id="GHI82237.1"/>
    </source>
</evidence>
<proteinExistence type="predicted"/>
<evidence type="ECO:0000313" key="3">
    <source>
        <dbReference type="Proteomes" id="UP000608522"/>
    </source>
</evidence>
<protein>
    <submittedName>
        <fullName evidence="2">Uncharacterized protein</fullName>
    </submittedName>
</protein>
<dbReference type="EMBL" id="BNED01000005">
    <property type="protein sequence ID" value="GHI82237.1"/>
    <property type="molecule type" value="Genomic_DNA"/>
</dbReference>
<keyword evidence="3" id="KW-1185">Reference proteome</keyword>
<reference evidence="3" key="1">
    <citation type="submission" date="2023-07" db="EMBL/GenBank/DDBJ databases">
        <title>Whole genome shotgun sequence of Streptomyces spororaveus NBRC 15456.</title>
        <authorList>
            <person name="Komaki H."/>
            <person name="Tamura T."/>
        </authorList>
    </citation>
    <scope>NUCLEOTIDE SEQUENCE [LARGE SCALE GENOMIC DNA]</scope>
    <source>
        <strain evidence="3">NBRC 15456</strain>
    </source>
</reference>
<evidence type="ECO:0000256" key="1">
    <source>
        <dbReference type="SAM" id="MobiDB-lite"/>
    </source>
</evidence>
<organism evidence="2 3">
    <name type="scientific">Streptomyces spororaveus</name>
    <dbReference type="NCBI Taxonomy" id="284039"/>
    <lineage>
        <taxon>Bacteria</taxon>
        <taxon>Bacillati</taxon>
        <taxon>Actinomycetota</taxon>
        <taxon>Actinomycetes</taxon>
        <taxon>Kitasatosporales</taxon>
        <taxon>Streptomycetaceae</taxon>
        <taxon>Streptomyces</taxon>
    </lineage>
</organism>